<feature type="signal peptide" evidence="1">
    <location>
        <begin position="1"/>
        <end position="20"/>
    </location>
</feature>
<name>B0TP87_SHEHH</name>
<dbReference type="Proteomes" id="UP000001317">
    <property type="component" value="Chromosome"/>
</dbReference>
<dbReference type="OrthoDB" id="6401678at2"/>
<dbReference type="eggNOG" id="ENOG50338YT">
    <property type="taxonomic scope" value="Bacteria"/>
</dbReference>
<proteinExistence type="predicted"/>
<sequence>MIRTYVLAGAALAMSFSATAAMSPQIEETLVSVCKAGASNNVFRFNRTMKDYRINKSRVFPRLVCNGESFYNFTVNAGADKTAKKIAPYIHGTVTIKDIALTESDAEFYVVNYE</sequence>
<dbReference type="EMBL" id="CP000931">
    <property type="protein sequence ID" value="ABZ77534.1"/>
    <property type="molecule type" value="Genomic_DNA"/>
</dbReference>
<dbReference type="InterPro" id="IPR022193">
    <property type="entry name" value="DUF3718"/>
</dbReference>
<evidence type="ECO:0008006" key="4">
    <source>
        <dbReference type="Google" id="ProtNLM"/>
    </source>
</evidence>
<dbReference type="HOGENOM" id="CLU_170386_0_0_6"/>
<dbReference type="AlphaFoldDB" id="B0TP87"/>
<dbReference type="KEGG" id="shl:Shal_2985"/>
<dbReference type="RefSeq" id="WP_012278060.1">
    <property type="nucleotide sequence ID" value="NC_010334.1"/>
</dbReference>
<reference evidence="2" key="1">
    <citation type="submission" date="2008-01" db="EMBL/GenBank/DDBJ databases">
        <title>Complete sequence of Shewanella halifaxensis HAW-EB4.</title>
        <authorList>
            <consortium name="US DOE Joint Genome Institute"/>
            <person name="Copeland A."/>
            <person name="Lucas S."/>
            <person name="Lapidus A."/>
            <person name="Glavina del Rio T."/>
            <person name="Dalin E."/>
            <person name="Tice H."/>
            <person name="Bruce D."/>
            <person name="Goodwin L."/>
            <person name="Pitluck S."/>
            <person name="Sims D."/>
            <person name="Brettin T."/>
            <person name="Detter J.C."/>
            <person name="Han C."/>
            <person name="Kuske C.R."/>
            <person name="Schmutz J."/>
            <person name="Larimer F."/>
            <person name="Land M."/>
            <person name="Hauser L."/>
            <person name="Kyrpides N."/>
            <person name="Kim E."/>
            <person name="Zhao J.-S."/>
            <person name="Richardson P."/>
        </authorList>
    </citation>
    <scope>NUCLEOTIDE SEQUENCE [LARGE SCALE GENOMIC DNA]</scope>
    <source>
        <strain evidence="2">HAW-EB4</strain>
    </source>
</reference>
<accession>B0TP87</accession>
<keyword evidence="3" id="KW-1185">Reference proteome</keyword>
<keyword evidence="1" id="KW-0732">Signal</keyword>
<gene>
    <name evidence="2" type="ordered locus">Shal_2985</name>
</gene>
<evidence type="ECO:0000256" key="1">
    <source>
        <dbReference type="SAM" id="SignalP"/>
    </source>
</evidence>
<feature type="chain" id="PRO_5002755894" description="DUF3718 domain-containing protein" evidence="1">
    <location>
        <begin position="21"/>
        <end position="114"/>
    </location>
</feature>
<evidence type="ECO:0000313" key="3">
    <source>
        <dbReference type="Proteomes" id="UP000001317"/>
    </source>
</evidence>
<evidence type="ECO:0000313" key="2">
    <source>
        <dbReference type="EMBL" id="ABZ77534.1"/>
    </source>
</evidence>
<dbReference type="Pfam" id="PF12514">
    <property type="entry name" value="DUF3718"/>
    <property type="match status" value="1"/>
</dbReference>
<protein>
    <recommendedName>
        <fullName evidence="4">DUF3718 domain-containing protein</fullName>
    </recommendedName>
</protein>
<organism evidence="2 3">
    <name type="scientific">Shewanella halifaxensis (strain HAW-EB4)</name>
    <dbReference type="NCBI Taxonomy" id="458817"/>
    <lineage>
        <taxon>Bacteria</taxon>
        <taxon>Pseudomonadati</taxon>
        <taxon>Pseudomonadota</taxon>
        <taxon>Gammaproteobacteria</taxon>
        <taxon>Alteromonadales</taxon>
        <taxon>Shewanellaceae</taxon>
        <taxon>Shewanella</taxon>
    </lineage>
</organism>